<protein>
    <recommendedName>
        <fullName evidence="3">ELYS-like domain-containing protein</fullName>
    </recommendedName>
</protein>
<evidence type="ECO:0000313" key="5">
    <source>
        <dbReference type="Proteomes" id="UP000800041"/>
    </source>
</evidence>
<evidence type="ECO:0000256" key="2">
    <source>
        <dbReference type="ARBA" id="ARBA00023242"/>
    </source>
</evidence>
<dbReference type="Proteomes" id="UP000800041">
    <property type="component" value="Unassembled WGS sequence"/>
</dbReference>
<keyword evidence="2" id="KW-0539">Nucleus</keyword>
<organism evidence="4 5">
    <name type="scientific">Aulographum hederae CBS 113979</name>
    <dbReference type="NCBI Taxonomy" id="1176131"/>
    <lineage>
        <taxon>Eukaryota</taxon>
        <taxon>Fungi</taxon>
        <taxon>Dikarya</taxon>
        <taxon>Ascomycota</taxon>
        <taxon>Pezizomycotina</taxon>
        <taxon>Dothideomycetes</taxon>
        <taxon>Pleosporomycetidae</taxon>
        <taxon>Aulographales</taxon>
        <taxon>Aulographaceae</taxon>
    </lineage>
</organism>
<dbReference type="AlphaFoldDB" id="A0A6G1H5G1"/>
<evidence type="ECO:0000259" key="3">
    <source>
        <dbReference type="Pfam" id="PF13934"/>
    </source>
</evidence>
<comment type="subcellular location">
    <subcellularLocation>
        <location evidence="1">Nucleus</location>
    </subcellularLocation>
</comment>
<gene>
    <name evidence="4" type="ORF">K402DRAFT_31983</name>
</gene>
<dbReference type="InterPro" id="IPR025151">
    <property type="entry name" value="ELYS_dom"/>
</dbReference>
<accession>A0A6G1H5G1</accession>
<sequence>MLDIKDFNAVFPPTARFPYIKSYNDEFVSTRRTSPEKKLFFDRLSGSTKKYPYPPHDRQQLQALHHSIVTSKRPLHEKQELIFYLLLDFEASGDSLAETFAGQCHLATRSLIRGLRELDHKHYKPALEYLMQRIASTRLYADAILHALLTQSGTYTPTLPSAFFNAAAPPLATDDLLTRWVEYLATTSVASAYFFLRTTQPAHKRRQLFEKLIAFVLSARRPVKEEMGMELVGLPLEKEEEEWLEVFLVEGRGRELPAARETVLVRRVASGRLSEALGDKTARQGSRRWMEISEALERGLGPRKNVGVFEM</sequence>
<dbReference type="OrthoDB" id="20729at2759"/>
<dbReference type="EMBL" id="ML977149">
    <property type="protein sequence ID" value="KAF1988260.1"/>
    <property type="molecule type" value="Genomic_DNA"/>
</dbReference>
<evidence type="ECO:0000313" key="4">
    <source>
        <dbReference type="EMBL" id="KAF1988260.1"/>
    </source>
</evidence>
<reference evidence="4" key="1">
    <citation type="journal article" date="2020" name="Stud. Mycol.">
        <title>101 Dothideomycetes genomes: a test case for predicting lifestyles and emergence of pathogens.</title>
        <authorList>
            <person name="Haridas S."/>
            <person name="Albert R."/>
            <person name="Binder M."/>
            <person name="Bloem J."/>
            <person name="Labutti K."/>
            <person name="Salamov A."/>
            <person name="Andreopoulos B."/>
            <person name="Baker S."/>
            <person name="Barry K."/>
            <person name="Bills G."/>
            <person name="Bluhm B."/>
            <person name="Cannon C."/>
            <person name="Castanera R."/>
            <person name="Culley D."/>
            <person name="Daum C."/>
            <person name="Ezra D."/>
            <person name="Gonzalez J."/>
            <person name="Henrissat B."/>
            <person name="Kuo A."/>
            <person name="Liang C."/>
            <person name="Lipzen A."/>
            <person name="Lutzoni F."/>
            <person name="Magnuson J."/>
            <person name="Mondo S."/>
            <person name="Nolan M."/>
            <person name="Ohm R."/>
            <person name="Pangilinan J."/>
            <person name="Park H.-J."/>
            <person name="Ramirez L."/>
            <person name="Alfaro M."/>
            <person name="Sun H."/>
            <person name="Tritt A."/>
            <person name="Yoshinaga Y."/>
            <person name="Zwiers L.-H."/>
            <person name="Turgeon B."/>
            <person name="Goodwin S."/>
            <person name="Spatafora J."/>
            <person name="Crous P."/>
            <person name="Grigoriev I."/>
        </authorList>
    </citation>
    <scope>NUCLEOTIDE SEQUENCE</scope>
    <source>
        <strain evidence="4">CBS 113979</strain>
    </source>
</reference>
<name>A0A6G1H5G1_9PEZI</name>
<dbReference type="GO" id="GO:0005634">
    <property type="term" value="C:nucleus"/>
    <property type="evidence" value="ECO:0007669"/>
    <property type="project" value="UniProtKB-SubCell"/>
</dbReference>
<proteinExistence type="predicted"/>
<dbReference type="Pfam" id="PF13934">
    <property type="entry name" value="ELYS"/>
    <property type="match status" value="1"/>
</dbReference>
<evidence type="ECO:0000256" key="1">
    <source>
        <dbReference type="ARBA" id="ARBA00004123"/>
    </source>
</evidence>
<keyword evidence="5" id="KW-1185">Reference proteome</keyword>
<feature type="domain" description="ELYS-like" evidence="3">
    <location>
        <begin position="38"/>
        <end position="250"/>
    </location>
</feature>